<dbReference type="GO" id="GO:0006355">
    <property type="term" value="P:regulation of DNA-templated transcription"/>
    <property type="evidence" value="ECO:0007669"/>
    <property type="project" value="InterPro"/>
</dbReference>
<dbReference type="PANTHER" id="PTHR13464">
    <property type="entry name" value="TRANSCRIPTIONAL REGULATOR PROTEIN HCNGP"/>
    <property type="match status" value="1"/>
</dbReference>
<feature type="compositionally biased region" description="Basic and acidic residues" evidence="1">
    <location>
        <begin position="202"/>
        <end position="229"/>
    </location>
</feature>
<feature type="region of interest" description="Disordered" evidence="1">
    <location>
        <begin position="192"/>
        <end position="234"/>
    </location>
</feature>
<reference evidence="3" key="1">
    <citation type="submission" date="2025-08" db="UniProtKB">
        <authorList>
            <consortium name="RefSeq"/>
        </authorList>
    </citation>
    <scope>IDENTIFICATION</scope>
</reference>
<feature type="region of interest" description="Disordered" evidence="1">
    <location>
        <begin position="1"/>
        <end position="49"/>
    </location>
</feature>
<gene>
    <name evidence="3" type="primary">LOC104612461</name>
</gene>
<protein>
    <submittedName>
        <fullName evidence="3">SAP30-binding protein isoform X1</fullName>
    </submittedName>
</protein>
<feature type="region of interest" description="Disordered" evidence="1">
    <location>
        <begin position="254"/>
        <end position="275"/>
    </location>
</feature>
<accession>A0A1U8QC91</accession>
<dbReference type="AlphaFoldDB" id="A0A1U8QC91"/>
<name>A0A1U8QC91_NELNU</name>
<dbReference type="GeneID" id="104612461"/>
<feature type="compositionally biased region" description="Basic and acidic residues" evidence="1">
    <location>
        <begin position="257"/>
        <end position="275"/>
    </location>
</feature>
<evidence type="ECO:0000256" key="1">
    <source>
        <dbReference type="SAM" id="MobiDB-lite"/>
    </source>
</evidence>
<dbReference type="OrthoDB" id="1714508at2759"/>
<dbReference type="STRING" id="4432.A0A1U8QC91"/>
<dbReference type="GO" id="GO:0005634">
    <property type="term" value="C:nucleus"/>
    <property type="evidence" value="ECO:0000318"/>
    <property type="project" value="GO_Central"/>
</dbReference>
<dbReference type="KEGG" id="nnu:104612461"/>
<dbReference type="Proteomes" id="UP000189703">
    <property type="component" value="Unplaced"/>
</dbReference>
<organism evidence="2 3">
    <name type="scientific">Nelumbo nucifera</name>
    <name type="common">Sacred lotus</name>
    <dbReference type="NCBI Taxonomy" id="4432"/>
    <lineage>
        <taxon>Eukaryota</taxon>
        <taxon>Viridiplantae</taxon>
        <taxon>Streptophyta</taxon>
        <taxon>Embryophyta</taxon>
        <taxon>Tracheophyta</taxon>
        <taxon>Spermatophyta</taxon>
        <taxon>Magnoliopsida</taxon>
        <taxon>Proteales</taxon>
        <taxon>Nelumbonaceae</taxon>
        <taxon>Nelumbo</taxon>
    </lineage>
</organism>
<keyword evidence="2" id="KW-1185">Reference proteome</keyword>
<dbReference type="RefSeq" id="XP_019055830.1">
    <property type="nucleotide sequence ID" value="XM_019200285.1"/>
</dbReference>
<sequence>MKLPFPTIIRPQSDRAAAWTPQQPQTSLPPSPLQQVLPPQHANLSDGQGMKKGSLAIVDYMQDETTMSPEAEEKINRFLAYKRAGKSFNAEVRNRKDYRNPDFLLHAVRYQDIDQIGSCFSKDVFDPHGYDKSDYYDEIEADMKCGMERKEQERKKSQKVEFVAGGTQPGTVAAAPKVNMIPGVSTIASSGLHSLPPASDAMTKDSRPNKKSKWDKVLYEKVDGDRRPDPVSTAGTHAALLSAANVGAGYTAFAQQKRREAEEKRSSERKLEKRS</sequence>
<dbReference type="InterPro" id="IPR012479">
    <property type="entry name" value="SAP30BP"/>
</dbReference>
<proteinExistence type="predicted"/>
<dbReference type="Pfam" id="PF07818">
    <property type="entry name" value="HCNGP"/>
    <property type="match status" value="1"/>
</dbReference>
<evidence type="ECO:0000313" key="3">
    <source>
        <dbReference type="RefSeq" id="XP_019055830.1"/>
    </source>
</evidence>
<dbReference type="FunCoup" id="A0A1U8QC91">
    <property type="interactions" value="2362"/>
</dbReference>
<dbReference type="PANTHER" id="PTHR13464:SF0">
    <property type="entry name" value="SAP30-BINDING PROTEIN"/>
    <property type="match status" value="1"/>
</dbReference>
<evidence type="ECO:0000313" key="2">
    <source>
        <dbReference type="Proteomes" id="UP000189703"/>
    </source>
</evidence>